<dbReference type="InterPro" id="IPR012583">
    <property type="entry name" value="RIX1_N"/>
</dbReference>
<dbReference type="PANTHER" id="PTHR34105">
    <property type="entry name" value="PROLINE-, GLUTAMIC ACID- AND LEUCINE-RICH PROTEIN 1"/>
    <property type="match status" value="1"/>
</dbReference>
<protein>
    <submittedName>
        <fullName evidence="6">Proline-, glutamic acid- and leucine-rich protein 1</fullName>
    </submittedName>
</protein>
<dbReference type="EMBL" id="WJQU01000001">
    <property type="protein sequence ID" value="KAJ6649617.1"/>
    <property type="molecule type" value="Genomic_DNA"/>
</dbReference>
<organism evidence="6 7">
    <name type="scientific">Pseudolycoriella hygida</name>
    <dbReference type="NCBI Taxonomy" id="35572"/>
    <lineage>
        <taxon>Eukaryota</taxon>
        <taxon>Metazoa</taxon>
        <taxon>Ecdysozoa</taxon>
        <taxon>Arthropoda</taxon>
        <taxon>Hexapoda</taxon>
        <taxon>Insecta</taxon>
        <taxon>Pterygota</taxon>
        <taxon>Neoptera</taxon>
        <taxon>Endopterygota</taxon>
        <taxon>Diptera</taxon>
        <taxon>Nematocera</taxon>
        <taxon>Sciaroidea</taxon>
        <taxon>Sciaridae</taxon>
        <taxon>Pseudolycoriella</taxon>
    </lineage>
</organism>
<evidence type="ECO:0000256" key="4">
    <source>
        <dbReference type="SAM" id="MobiDB-lite"/>
    </source>
</evidence>
<feature type="compositionally biased region" description="Basic and acidic residues" evidence="4">
    <location>
        <begin position="667"/>
        <end position="676"/>
    </location>
</feature>
<accession>A0A9Q0NGP9</accession>
<comment type="similarity">
    <text evidence="2">Belongs to the RIX1/PELP1 family.</text>
</comment>
<feature type="compositionally biased region" description="Acidic residues" evidence="4">
    <location>
        <begin position="708"/>
        <end position="718"/>
    </location>
</feature>
<evidence type="ECO:0000313" key="7">
    <source>
        <dbReference type="Proteomes" id="UP001151699"/>
    </source>
</evidence>
<keyword evidence="7" id="KW-1185">Reference proteome</keyword>
<gene>
    <name evidence="6" type="primary">PELP1</name>
    <name evidence="6" type="ORF">Bhyg_04855</name>
</gene>
<evidence type="ECO:0000256" key="2">
    <source>
        <dbReference type="ARBA" id="ARBA00010511"/>
    </source>
</evidence>
<dbReference type="OrthoDB" id="20900at2759"/>
<evidence type="ECO:0000256" key="3">
    <source>
        <dbReference type="ARBA" id="ARBA00023242"/>
    </source>
</evidence>
<dbReference type="GO" id="GO:0006364">
    <property type="term" value="P:rRNA processing"/>
    <property type="evidence" value="ECO:0007669"/>
    <property type="project" value="TreeGrafter"/>
</dbReference>
<dbReference type="AlphaFoldDB" id="A0A9Q0NGP9"/>
<reference evidence="6" key="1">
    <citation type="submission" date="2022-07" db="EMBL/GenBank/DDBJ databases">
        <authorList>
            <person name="Trinca V."/>
            <person name="Uliana J.V.C."/>
            <person name="Torres T.T."/>
            <person name="Ward R.J."/>
            <person name="Monesi N."/>
        </authorList>
    </citation>
    <scope>NUCLEOTIDE SEQUENCE</scope>
    <source>
        <strain evidence="6">HSMRA1968</strain>
        <tissue evidence="6">Whole embryos</tissue>
    </source>
</reference>
<name>A0A9Q0NGP9_9DIPT</name>
<evidence type="ECO:0000256" key="1">
    <source>
        <dbReference type="ARBA" id="ARBA00004123"/>
    </source>
</evidence>
<evidence type="ECO:0000259" key="5">
    <source>
        <dbReference type="Pfam" id="PF08167"/>
    </source>
</evidence>
<dbReference type="Pfam" id="PF08167">
    <property type="entry name" value="RIX1"/>
    <property type="match status" value="1"/>
</dbReference>
<feature type="region of interest" description="Disordered" evidence="4">
    <location>
        <begin position="656"/>
        <end position="688"/>
    </location>
</feature>
<dbReference type="InterPro" id="IPR016024">
    <property type="entry name" value="ARM-type_fold"/>
</dbReference>
<dbReference type="SUPFAM" id="SSF48371">
    <property type="entry name" value="ARM repeat"/>
    <property type="match status" value="1"/>
</dbReference>
<comment type="subcellular location">
    <subcellularLocation>
        <location evidence="1">Nucleus</location>
    </subcellularLocation>
</comment>
<feature type="compositionally biased region" description="Basic and acidic residues" evidence="4">
    <location>
        <begin position="746"/>
        <end position="772"/>
    </location>
</feature>
<feature type="region of interest" description="Disordered" evidence="4">
    <location>
        <begin position="708"/>
        <end position="773"/>
    </location>
</feature>
<dbReference type="Proteomes" id="UP001151699">
    <property type="component" value="Chromosome A"/>
</dbReference>
<dbReference type="GO" id="GO:0005634">
    <property type="term" value="C:nucleus"/>
    <property type="evidence" value="ECO:0007669"/>
    <property type="project" value="UniProtKB-SubCell"/>
</dbReference>
<feature type="domain" description="Pre-rRNA-processing protein RIX1 N-terminal" evidence="5">
    <location>
        <begin position="12"/>
        <end position="182"/>
    </location>
</feature>
<comment type="caution">
    <text evidence="6">The sequence shown here is derived from an EMBL/GenBank/DDBJ whole genome shotgun (WGS) entry which is preliminary data.</text>
</comment>
<evidence type="ECO:0000313" key="6">
    <source>
        <dbReference type="EMBL" id="KAJ6649617.1"/>
    </source>
</evidence>
<keyword evidence="3" id="KW-0539">Nucleus</keyword>
<dbReference type="PANTHER" id="PTHR34105:SF1">
    <property type="entry name" value="PROLINE-, GLUTAMIC ACID- AND LEUCINE-RICH PROTEIN 1"/>
    <property type="match status" value="1"/>
</dbReference>
<proteinExistence type="inferred from homology"/>
<sequence>MEEILKIFHSLPEIDAIHLPKYVNALVEHKSFHQKASGELESVTTHLTDLLNSFGTSHHGLMVLKSLLSQCSMDVLQQKGVLWVTQCTDICTRKESAESVSLAFEVLETLLRKSIEVPEISRVISNSYLAKILGTITSTPPSAVFSSFKFLETAMRFYPGSCGAMRSYLEKFILSFVDTTDESLLKQSAKCLQLLQQLRDSHSSGNKGSWGQLQLQIICSIHEIFDAIFEHTGETVHGSKNDRLKIEQLTLKTDPMNRMAQLVTRLQNLCTILGVILTEPFPAPKCIQPDKIMGIISRGLAVNCVTLSKNLIVDNLVLAALLPEIHVTLFGVLDKLIVVLKSHMLLYAKDVCNLVLQSLKWTSSGNANGFKRPYRSIRRAAYLTLQIWCRTTKSGSQSESIADDLVEEILHDITPFESEITVKVLSGSNKYLSKEARQKIQKDADDFGPHNKEIIYNDEGSKQICCAALNSLIQILLSCGCFMKPILHKMLQEYIVLLAVSIVGSLNLKTNLFDSAECRIALYGALYALIESAHYLCPPPLQYAATIFNAAHSRDNNSKVRATCGEFTRMLEKILHPQKEALGFPLDLNEIRDALQYNVEEEGAEIDAEMGDIEEHEGKVNSTNESEDQIDWTNAQFVGEVGEVVEIFEECEESFEKNEQYNEDDTMEQRDVEESFNKNSDANQLAGRPMIDDDVLALDDELEEVSDLEFEDDGDDYCDNYSGDVHNAGEEHRTRSTSSSTPSANDDEHGLLRSKQRELNRNDNHMDFRTMDDGVDEQDLHNLISNLQHDYNGSIEKPPIDH</sequence>